<dbReference type="EMBL" id="FZNS01000010">
    <property type="protein sequence ID" value="SNR88086.1"/>
    <property type="molecule type" value="Genomic_DNA"/>
</dbReference>
<reference evidence="2" key="1">
    <citation type="submission" date="2017-06" db="EMBL/GenBank/DDBJ databases">
        <authorList>
            <person name="Varghese N."/>
            <person name="Submissions S."/>
        </authorList>
    </citation>
    <scope>NUCLEOTIDE SEQUENCE [LARGE SCALE GENOMIC DNA]</scope>
    <source>
        <strain evidence="2">DSM 28041</strain>
    </source>
</reference>
<accession>A0A238ZXB3</accession>
<sequence length="283" mass="32032">MIQLMPRFEAAALALQTQLTMSSLQFQEKTKLEKLFRMSTGFVLGFNNGTLQSLVASSVGLNILDEKYSENGTSKANRLRVFWRQEPDHVVGTVLRELLAAVPKYWEQQGGEEEIPEDEKEAYIASQQTYERLLGVEGAEHLQELKAVTYDDNFRLLARQVVESIERGEPATGLDRLHTFLIKYFRQLCSNRGIPTTREETLNAVFGKYVNVLEGTGRITSDMSLKILKFSVNLLSSFNAVRNNESLAHDNSLLNREESFLIFRNITALIKFVESIEEAAATT</sequence>
<evidence type="ECO:0000313" key="2">
    <source>
        <dbReference type="Proteomes" id="UP000198310"/>
    </source>
</evidence>
<dbReference type="AlphaFoldDB" id="A0A238ZXB3"/>
<keyword evidence="2" id="KW-1185">Reference proteome</keyword>
<proteinExistence type="predicted"/>
<gene>
    <name evidence="1" type="ORF">SAMN06269173_11057</name>
</gene>
<dbReference type="Proteomes" id="UP000198310">
    <property type="component" value="Unassembled WGS sequence"/>
</dbReference>
<protein>
    <recommendedName>
        <fullName evidence="3">Abortive infection C-terminus</fullName>
    </recommendedName>
</protein>
<name>A0A238ZXB3_9BACT</name>
<evidence type="ECO:0000313" key="1">
    <source>
        <dbReference type="EMBL" id="SNR88086.1"/>
    </source>
</evidence>
<evidence type="ECO:0008006" key="3">
    <source>
        <dbReference type="Google" id="ProtNLM"/>
    </source>
</evidence>
<organism evidence="1 2">
    <name type="scientific">Hymenobacter mucosus</name>
    <dbReference type="NCBI Taxonomy" id="1411120"/>
    <lineage>
        <taxon>Bacteria</taxon>
        <taxon>Pseudomonadati</taxon>
        <taxon>Bacteroidota</taxon>
        <taxon>Cytophagia</taxon>
        <taxon>Cytophagales</taxon>
        <taxon>Hymenobacteraceae</taxon>
        <taxon>Hymenobacter</taxon>
    </lineage>
</organism>